<dbReference type="OrthoDB" id="1323at2759"/>
<protein>
    <recommendedName>
        <fullName evidence="8">Ferrochelatase</fullName>
        <ecNumber evidence="8">4.98.1.1</ecNumber>
    </recommendedName>
</protein>
<evidence type="ECO:0000256" key="4">
    <source>
        <dbReference type="ARBA" id="ARBA00023133"/>
    </source>
</evidence>
<dbReference type="PANTHER" id="PTHR11108:SF1">
    <property type="entry name" value="FERROCHELATASE, MITOCHONDRIAL"/>
    <property type="match status" value="1"/>
</dbReference>
<dbReference type="SUPFAM" id="SSF53800">
    <property type="entry name" value="Chelatase"/>
    <property type="match status" value="1"/>
</dbReference>
<dbReference type="InterPro" id="IPR033659">
    <property type="entry name" value="Ferrochelatase_N"/>
</dbReference>
<keyword evidence="8" id="KW-0999">Mitochondrion inner membrane</keyword>
<dbReference type="UniPathway" id="UPA00252">
    <property type="reaction ID" value="UER00325"/>
</dbReference>
<dbReference type="GO" id="GO:0005743">
    <property type="term" value="C:mitochondrial inner membrane"/>
    <property type="evidence" value="ECO:0007669"/>
    <property type="project" value="UniProtKB-SubCell"/>
</dbReference>
<dbReference type="InterPro" id="IPR019772">
    <property type="entry name" value="Ferrochelatase_AS"/>
</dbReference>
<keyword evidence="4 8" id="KW-0350">Heme biosynthesis</keyword>
<dbReference type="AlphaFoldDB" id="A0A834R6G8"/>
<keyword evidence="3 8" id="KW-0408">Iron</keyword>
<dbReference type="EMBL" id="WVUK01000060">
    <property type="protein sequence ID" value="KAF7491342.1"/>
    <property type="molecule type" value="Genomic_DNA"/>
</dbReference>
<evidence type="ECO:0000313" key="9">
    <source>
        <dbReference type="EMBL" id="KAF7491342.1"/>
    </source>
</evidence>
<dbReference type="HAMAP" id="MF_00323">
    <property type="entry name" value="Ferrochelatase"/>
    <property type="match status" value="1"/>
</dbReference>
<reference evidence="11" key="1">
    <citation type="journal article" date="2020" name="PLoS Negl. Trop. Dis.">
        <title>High-quality nuclear genome for Sarcoptes scabiei-A critical resource for a neglected parasite.</title>
        <authorList>
            <person name="Korhonen P.K."/>
            <person name="Gasser R.B."/>
            <person name="Ma G."/>
            <person name="Wang T."/>
            <person name="Stroehlein A.J."/>
            <person name="Young N.D."/>
            <person name="Ang C.S."/>
            <person name="Fernando D.D."/>
            <person name="Lu H.C."/>
            <person name="Taylor S."/>
            <person name="Reynolds S.L."/>
            <person name="Mofiz E."/>
            <person name="Najaraj S.H."/>
            <person name="Gowda H."/>
            <person name="Madugundu A."/>
            <person name="Renuse S."/>
            <person name="Holt D."/>
            <person name="Pandey A."/>
            <person name="Papenfuss A.T."/>
            <person name="Fischer K."/>
        </authorList>
    </citation>
    <scope>NUCLEOTIDE SEQUENCE [LARGE SCALE GENOMIC DNA]</scope>
</reference>
<comment type="pathway">
    <text evidence="1 8">Porphyrin-containing compound metabolism; protoheme biosynthesis; protoheme from protoporphyrin-IX: step 1/1.</text>
</comment>
<gene>
    <name evidence="9" type="ORF">SSS_4012</name>
</gene>
<evidence type="ECO:0000256" key="8">
    <source>
        <dbReference type="RuleBase" id="RU000607"/>
    </source>
</evidence>
<dbReference type="GO" id="GO:0004325">
    <property type="term" value="F:ferrochelatase activity"/>
    <property type="evidence" value="ECO:0007669"/>
    <property type="project" value="UniProtKB-UniRule"/>
</dbReference>
<dbReference type="NCBIfam" id="TIGR00109">
    <property type="entry name" value="hemH"/>
    <property type="match status" value="1"/>
</dbReference>
<proteinExistence type="inferred from homology"/>
<evidence type="ECO:0000256" key="2">
    <source>
        <dbReference type="ARBA" id="ARBA00007718"/>
    </source>
</evidence>
<reference evidence="9" key="2">
    <citation type="submission" date="2020-01" db="EMBL/GenBank/DDBJ databases">
        <authorList>
            <person name="Korhonen P.K.K."/>
            <person name="Guangxu M.G."/>
            <person name="Wang T.W."/>
            <person name="Stroehlein A.J.S."/>
            <person name="Young N.D."/>
            <person name="Ang C.-S.A."/>
            <person name="Fernando D.W.F."/>
            <person name="Lu H.L."/>
            <person name="Taylor S.T."/>
            <person name="Ehtesham M.E.M."/>
            <person name="Najaraj S.H.N."/>
            <person name="Harsha G.H.G."/>
            <person name="Madugundu A.M."/>
            <person name="Renuse S.R."/>
            <person name="Holt D.H."/>
            <person name="Pandey A.P."/>
            <person name="Papenfuss A.P."/>
            <person name="Gasser R.B.G."/>
            <person name="Fischer K.F."/>
        </authorList>
    </citation>
    <scope>NUCLEOTIDE SEQUENCE</scope>
    <source>
        <strain evidence="9">SSS_KF_BRIS2020</strain>
    </source>
</reference>
<evidence type="ECO:0000256" key="5">
    <source>
        <dbReference type="ARBA" id="ARBA00023239"/>
    </source>
</evidence>
<evidence type="ECO:0000256" key="7">
    <source>
        <dbReference type="ARBA" id="ARBA00049915"/>
    </source>
</evidence>
<dbReference type="InterPro" id="IPR001015">
    <property type="entry name" value="Ferrochelatase"/>
</dbReference>
<organism evidence="9">
    <name type="scientific">Sarcoptes scabiei</name>
    <name type="common">Itch mite</name>
    <name type="synonym">Acarus scabiei</name>
    <dbReference type="NCBI Taxonomy" id="52283"/>
    <lineage>
        <taxon>Eukaryota</taxon>
        <taxon>Metazoa</taxon>
        <taxon>Ecdysozoa</taxon>
        <taxon>Arthropoda</taxon>
        <taxon>Chelicerata</taxon>
        <taxon>Arachnida</taxon>
        <taxon>Acari</taxon>
        <taxon>Acariformes</taxon>
        <taxon>Sarcoptiformes</taxon>
        <taxon>Astigmata</taxon>
        <taxon>Psoroptidia</taxon>
        <taxon>Sarcoptoidea</taxon>
        <taxon>Sarcoptidae</taxon>
        <taxon>Sarcoptinae</taxon>
        <taxon>Sarcoptes</taxon>
    </lineage>
</organism>
<evidence type="ECO:0000256" key="1">
    <source>
        <dbReference type="ARBA" id="ARBA00004943"/>
    </source>
</evidence>
<dbReference type="Proteomes" id="UP000070412">
    <property type="component" value="Unassembled WGS sequence"/>
</dbReference>
<keyword evidence="8" id="KW-0472">Membrane</keyword>
<evidence type="ECO:0000256" key="3">
    <source>
        <dbReference type="ARBA" id="ARBA00023004"/>
    </source>
</evidence>
<comment type="function">
    <text evidence="8">Catalyzes the ferrous insertion into protoporphyrin IX.</text>
</comment>
<comment type="similarity">
    <text evidence="2 8">Belongs to the ferrochelatase family.</text>
</comment>
<reference evidence="10" key="3">
    <citation type="submission" date="2022-06" db="UniProtKB">
        <authorList>
            <consortium name="EnsemblMetazoa"/>
        </authorList>
    </citation>
    <scope>IDENTIFICATION</scope>
</reference>
<keyword evidence="5 8" id="KW-0456">Lyase</keyword>
<dbReference type="EC" id="4.98.1.1" evidence="8"/>
<dbReference type="PANTHER" id="PTHR11108">
    <property type="entry name" value="FERROCHELATASE"/>
    <property type="match status" value="1"/>
</dbReference>
<keyword evidence="6 8" id="KW-0627">Porphyrin biosynthesis</keyword>
<dbReference type="Gene3D" id="3.40.50.1400">
    <property type="match status" value="2"/>
</dbReference>
<evidence type="ECO:0000256" key="6">
    <source>
        <dbReference type="ARBA" id="ARBA00023244"/>
    </source>
</evidence>
<keyword evidence="11" id="KW-1185">Reference proteome</keyword>
<dbReference type="GO" id="GO:0006783">
    <property type="term" value="P:heme biosynthetic process"/>
    <property type="evidence" value="ECO:0007669"/>
    <property type="project" value="UniProtKB-UniRule"/>
</dbReference>
<dbReference type="EnsemblMetazoa" id="SSS_4012s_mrna">
    <property type="protein sequence ID" value="KAF7491342.1"/>
    <property type="gene ID" value="SSS_4012"/>
</dbReference>
<name>A0A834R6G8_SARSC</name>
<dbReference type="CDD" id="cd00419">
    <property type="entry name" value="Ferrochelatase_C"/>
    <property type="match status" value="1"/>
</dbReference>
<accession>A0A834R6G8</accession>
<evidence type="ECO:0000313" key="10">
    <source>
        <dbReference type="EnsemblMetazoa" id="KAF7491342.1"/>
    </source>
</evidence>
<dbReference type="Pfam" id="PF00762">
    <property type="entry name" value="Ferrochelatase"/>
    <property type="match status" value="1"/>
</dbReference>
<comment type="catalytic activity">
    <reaction evidence="7">
        <text>heme b + 2 H(+) = protoporphyrin IX + Fe(2+)</text>
        <dbReference type="Rhea" id="RHEA:22584"/>
        <dbReference type="ChEBI" id="CHEBI:15378"/>
        <dbReference type="ChEBI" id="CHEBI:29033"/>
        <dbReference type="ChEBI" id="CHEBI:57306"/>
        <dbReference type="ChEBI" id="CHEBI:60344"/>
        <dbReference type="EC" id="4.98.1.1"/>
    </reaction>
    <physiologicalReaction direction="right-to-left" evidence="7">
        <dbReference type="Rhea" id="RHEA:22586"/>
    </physiologicalReaction>
</comment>
<dbReference type="CDD" id="cd03411">
    <property type="entry name" value="Ferrochelatase_N"/>
    <property type="match status" value="1"/>
</dbReference>
<evidence type="ECO:0000313" key="11">
    <source>
        <dbReference type="Proteomes" id="UP000070412"/>
    </source>
</evidence>
<keyword evidence="8" id="KW-0496">Mitochondrion</keyword>
<dbReference type="InterPro" id="IPR033644">
    <property type="entry name" value="Ferrochelatase_C"/>
</dbReference>
<dbReference type="PROSITE" id="PS00534">
    <property type="entry name" value="FERROCHELATASE"/>
    <property type="match status" value="1"/>
</dbReference>
<sequence>MNRKSLRIVAECRRSQFSRLRVSNIDFYRNLSIIQERKFSTSPINKLSDQDLKNEKTDIKTAILMMNMGGPRDENEVQSFLTELFLDRDIIEIPMQKYLGPFIAKRRSSKVAEKYKATGHLSSLHYWTEKQGEKMIEKLDQISPETGPHQFYLAFRYNRPSLGEAIEQIERTKAERVVAFSQYSQYCCNTSGSSINQIARYFLEKNIIKPEKYRLSFIERWPLHSGLIKAFVELISNEIKQLSNSSIENFDKDQMQRIKGSSDEDVLLLFTAHSIPLKTVNAGDTYTMEVSATVMAVMEQLQFRYPYRLIWQSKVGPLSWQAPATDDAIKGFIKKGHRKIILIPISFVNEHVETLHELDIEYCKELIEEMNLKEPIFIRRCPTPNDHHLFTNGLAEIVKNHLKSKIDISPQLLTQCPLCEKDVCRNSRRWLRNLKQAQQQ</sequence>
<comment type="subcellular location">
    <subcellularLocation>
        <location evidence="8">Mitochondrion inner membrane</location>
    </subcellularLocation>
</comment>